<dbReference type="Gene3D" id="1.10.101.10">
    <property type="entry name" value="PGBD-like superfamily/PGBD"/>
    <property type="match status" value="1"/>
</dbReference>
<organism evidence="4 5">
    <name type="scientific">Rhizocola hellebori</name>
    <dbReference type="NCBI Taxonomy" id="1392758"/>
    <lineage>
        <taxon>Bacteria</taxon>
        <taxon>Bacillati</taxon>
        <taxon>Actinomycetota</taxon>
        <taxon>Actinomycetes</taxon>
        <taxon>Micromonosporales</taxon>
        <taxon>Micromonosporaceae</taxon>
        <taxon>Rhizocola</taxon>
    </lineage>
</organism>
<feature type="signal peptide" evidence="2">
    <location>
        <begin position="1"/>
        <end position="25"/>
    </location>
</feature>
<accession>A0A8J3Q5J9</accession>
<evidence type="ECO:0000256" key="1">
    <source>
        <dbReference type="SAM" id="MobiDB-lite"/>
    </source>
</evidence>
<dbReference type="EMBL" id="BONY01000009">
    <property type="protein sequence ID" value="GIH03814.1"/>
    <property type="molecule type" value="Genomic_DNA"/>
</dbReference>
<dbReference type="SUPFAM" id="SSF47090">
    <property type="entry name" value="PGBD-like"/>
    <property type="match status" value="1"/>
</dbReference>
<dbReference type="RefSeq" id="WP_203907712.1">
    <property type="nucleotide sequence ID" value="NZ_BONY01000009.1"/>
</dbReference>
<sequence length="195" mass="21474">MLKRVATVVAGTMLLLIAAGGTATATTTTPPTKGEQSLTGAPTAPPPRTFGPQSTANRIVQGLGDPHDDLNDESTLCNGCSFANGNYAGFWQAILWADGYLSASQVDCEFGPITARATANWQRDRQLDDDGVVGKDTRSVAQNFLYESGDPNYNLFYDGFPNRLYLYREAAAHYWIYWNNNWRMLRYTDKNIVGC</sequence>
<gene>
    <name evidence="4" type="ORF">Rhe02_18810</name>
</gene>
<dbReference type="InterPro" id="IPR036366">
    <property type="entry name" value="PGBDSf"/>
</dbReference>
<dbReference type="Proteomes" id="UP000612899">
    <property type="component" value="Unassembled WGS sequence"/>
</dbReference>
<dbReference type="AlphaFoldDB" id="A0A8J3Q5J9"/>
<evidence type="ECO:0000313" key="5">
    <source>
        <dbReference type="Proteomes" id="UP000612899"/>
    </source>
</evidence>
<dbReference type="InterPro" id="IPR002477">
    <property type="entry name" value="Peptidoglycan-bd-like"/>
</dbReference>
<feature type="chain" id="PRO_5035255041" description="Peptidoglycan binding-like domain-containing protein" evidence="2">
    <location>
        <begin position="26"/>
        <end position="195"/>
    </location>
</feature>
<keyword evidence="5" id="KW-1185">Reference proteome</keyword>
<name>A0A8J3Q5J9_9ACTN</name>
<reference evidence="4" key="1">
    <citation type="submission" date="2021-01" db="EMBL/GenBank/DDBJ databases">
        <title>Whole genome shotgun sequence of Rhizocola hellebori NBRC 109834.</title>
        <authorList>
            <person name="Komaki H."/>
            <person name="Tamura T."/>
        </authorList>
    </citation>
    <scope>NUCLEOTIDE SEQUENCE</scope>
    <source>
        <strain evidence="4">NBRC 109834</strain>
    </source>
</reference>
<keyword evidence="2" id="KW-0732">Signal</keyword>
<protein>
    <recommendedName>
        <fullName evidence="3">Peptidoglycan binding-like domain-containing protein</fullName>
    </recommendedName>
</protein>
<evidence type="ECO:0000256" key="2">
    <source>
        <dbReference type="SAM" id="SignalP"/>
    </source>
</evidence>
<dbReference type="Pfam" id="PF01471">
    <property type="entry name" value="PG_binding_1"/>
    <property type="match status" value="1"/>
</dbReference>
<feature type="domain" description="Peptidoglycan binding-like" evidence="3">
    <location>
        <begin position="92"/>
        <end position="138"/>
    </location>
</feature>
<dbReference type="InterPro" id="IPR036365">
    <property type="entry name" value="PGBD-like_sf"/>
</dbReference>
<comment type="caution">
    <text evidence="4">The sequence shown here is derived from an EMBL/GenBank/DDBJ whole genome shotgun (WGS) entry which is preliminary data.</text>
</comment>
<proteinExistence type="predicted"/>
<evidence type="ECO:0000259" key="3">
    <source>
        <dbReference type="Pfam" id="PF01471"/>
    </source>
</evidence>
<evidence type="ECO:0000313" key="4">
    <source>
        <dbReference type="EMBL" id="GIH03814.1"/>
    </source>
</evidence>
<feature type="region of interest" description="Disordered" evidence="1">
    <location>
        <begin position="24"/>
        <end position="55"/>
    </location>
</feature>